<keyword evidence="2" id="KW-0436">Ligase</keyword>
<evidence type="ECO:0000259" key="1">
    <source>
        <dbReference type="Pfam" id="PF09414"/>
    </source>
</evidence>
<dbReference type="SUPFAM" id="SSF56091">
    <property type="entry name" value="DNA ligase/mRNA capping enzyme, catalytic domain"/>
    <property type="match status" value="1"/>
</dbReference>
<reference evidence="2 3" key="1">
    <citation type="submission" date="2019-03" db="EMBL/GenBank/DDBJ databases">
        <authorList>
            <person name="Ludwig S."/>
            <person name="Saikali A."/>
            <person name="Addai K."/>
            <person name="Agarwal S."/>
            <person name="Ahmad I.M."/>
            <person name="Alumyar Y.S."/>
            <person name="An J."/>
            <person name="Antar T.E."/>
            <person name="Antony V."/>
            <person name="Arvin L.E."/>
            <person name="Atanasoff K.E."/>
            <person name="Ati R."/>
            <person name="Batista A."/>
            <person name="Bembuh M.L."/>
            <person name="Bhardvaj T.B."/>
            <person name="Brown C.J."/>
            <person name="Butt S.T."/>
            <person name="Cahn D."/>
            <person name="Canales I.-I."/>
            <person name="Carr K."/>
            <person name="Chen K.Z."/>
            <person name="Chen M."/>
            <person name="Chigurupati S."/>
            <person name="Chou C."/>
            <person name="Chung C.S."/>
            <person name="Cole S.T."/>
            <person name="Colson C.L."/>
            <person name="Dent D.M."/>
            <person name="Djiogo E.M."/>
            <person name="Domrachev B.M."/>
            <person name="Dwivedi J."/>
            <person name="Ehsani C."/>
            <person name="Essien U.A."/>
            <person name="Fakhar A."/>
            <person name="Flood S.H."/>
            <person name="Furletti G."/>
            <person name="Gebreegziabher M."/>
            <person name="Goralski S.M."/>
            <person name="Gruver-Williams A."/>
            <person name="Guldan M.L."/>
            <person name="Gurung S."/>
            <person name="Heo K."/>
            <person name="John R.A."/>
            <person name="Kabir L."/>
            <person name="Kaira H."/>
            <person name="Kane M.S."/>
            <person name="Karanja M."/>
            <person name="Karley A.N."/>
            <person name="Kelleher J."/>
            <person name="Khan A.M."/>
            <person name="Khan A."/>
            <person name="Kharel S."/>
            <person name="Kidane M."/>
            <person name="Konanur P."/>
            <person name="Kuo N.K."/>
            <person name="Kyaw G."/>
            <person name="Lahijan N."/>
            <person name="Lamm D.N."/>
            <person name="Lance S.V."/>
            <person name="Le C."/>
            <person name="Lee C.H."/>
            <person name="Leka D."/>
            <person name="Li C."/>
            <person name="Lim S.Y."/>
            <person name="Lo J."/>
            <person name="Mahaney V.M."/>
            <person name="Mangukiya A."/>
            <person name="Mani D."/>
            <person name="Mariano P."/>
            <person name="Markward M.L."/>
            <person name="Mbaekwe U."/>
            <person name="Mcgowan H."/>
            <person name="Mcnamara A."/>
            <person name="Mebrahtu S."/>
            <person name="Mohamed A."/>
            <person name="Mohamed M.E."/>
            <person name="Muntaka F."/>
            <person name="Naqvi T."/>
            <person name="Nengel A.M."/>
            <person name="Neupane S."/>
            <person name="Nguyen J."/>
            <person name="Nguyen J."/>
            <person name="Nwoji I.C."/>
            <person name="O'Brien T."/>
            <person name="Okusolubo T.A."/>
            <person name="Paek J."/>
            <person name="Pandithakoralag H."/>
            <person name="Parsa S."/>
            <person name="Perry C."/>
            <person name="Petrie C.R."/>
            <person name="Poteshman G.A."/>
            <person name="Quiros D."/>
            <person name="Rana S."/>
            <person name="Reister J."/>
            <person name="Reyes E."/>
            <person name="Riaz H.S."/>
            <person name="Roach T.L."/>
            <person name="Scalsky R."/>
            <person name="Schultz J.A."/>
            <person name="Scott C.F."/>
            <person name="Sekira M.D."/>
            <person name="Shee C.S."/>
            <person name="Shultz P."/>
            <person name="Siarez J.A."/>
            <person name="Simpson A.L."/>
            <person name="Singh S."/>
            <person name="Smith F.R."/>
            <person name="Smith S.A."/>
            <person name="Sobers S."/>
            <person name="Sobowale A.O."/>
            <person name="Somoza K.A."/>
            <person name="Song M."/>
            <person name="Spence R.N."/>
            <person name="Spruill R.A."/>
            <person name="Subedi A."/>
            <person name="Taj A.B."/>
            <person name="Thomas J."/>
            <person name="Todd J.C."/>
            <person name="Tran T."/>
            <person name="Varghese J."/>
            <person name="Vartanian E."/>
            <person name="Vega A."/>
            <person name="Vong A."/>
            <person name="Wachhaus L.E."/>
            <person name="Walter A.J."/>
            <person name="Wessel M.E."/>
            <person name="Azam A.M."/>
            <person name="Blocker D."/>
            <person name="Naeem N.-U.-A."/>
            <person name="Patel R."/>
            <person name="Shakarov P."/>
            <person name="Xie C.L."/>
            <person name="Zolnerowich N."/>
            <person name="Correa-Mendez M."/>
            <person name="Fabian M."/>
            <person name="Fishbein J."/>
            <person name="Harkles L."/>
            <person name="Reger N."/>
            <person name="Saleh S."/>
            <person name="Erill I."/>
            <person name="Caruso S.M."/>
            <person name="Garlena R.A."/>
            <person name="Russell D.A."/>
            <person name="Pope W.H."/>
            <person name="Jacobs-Sera D."/>
            <person name="Hatfull G.F."/>
        </authorList>
    </citation>
    <scope>NUCLEOTIDE SEQUENCE [LARGE SCALE GENOMIC DNA]</scope>
</reference>
<dbReference type="InterPro" id="IPR021122">
    <property type="entry name" value="RNA_ligase_dom_REL/Rnl2"/>
</dbReference>
<evidence type="ECO:0000313" key="3">
    <source>
        <dbReference type="Proteomes" id="UP000297158"/>
    </source>
</evidence>
<dbReference type="EMBL" id="MK686068">
    <property type="protein sequence ID" value="QBZ73341.1"/>
    <property type="molecule type" value="Genomic_DNA"/>
</dbReference>
<sequence>MTTHEFTAWPKTPRLFRTVVVTEKLDGTNAAIHITALSTSTHERENFPDESYTLVVDGTRYVVTAQSRSRVITPGKSKDNFGFAGWVYENAEGLVRALGTGLHFGEWWGSGIQRGYGLTDRRFSLFNTDRHKDVNVRLGNAIVEPAPVLYQGEFSEYRIKAELRALKANGSVAAPGFMKPEGICVWHSQTRQVFKVTLDNNDAGKWETA</sequence>
<dbReference type="Proteomes" id="UP000297158">
    <property type="component" value="Segment"/>
</dbReference>
<dbReference type="Pfam" id="PF09414">
    <property type="entry name" value="RNA_ligase"/>
    <property type="match status" value="1"/>
</dbReference>
<feature type="domain" description="RNA ligase" evidence="1">
    <location>
        <begin position="18"/>
        <end position="197"/>
    </location>
</feature>
<proteinExistence type="predicted"/>
<accession>A0A4D6E4C5</accession>
<dbReference type="GO" id="GO:0016874">
    <property type="term" value="F:ligase activity"/>
    <property type="evidence" value="ECO:0007669"/>
    <property type="project" value="UniProtKB-KW"/>
</dbReference>
<evidence type="ECO:0000313" key="2">
    <source>
        <dbReference type="EMBL" id="QBZ73341.1"/>
    </source>
</evidence>
<protein>
    <submittedName>
        <fullName evidence="2">RNA ligase</fullName>
    </submittedName>
</protein>
<keyword evidence="3" id="KW-1185">Reference proteome</keyword>
<gene>
    <name evidence="2" type="primary">27</name>
    <name evidence="2" type="ORF">SEA_REMUSLOOPIN_27</name>
</gene>
<name>A0A4D6E4C5_9CAUD</name>
<organism evidence="2 3">
    <name type="scientific">Streptomyces phage RemusLoopin</name>
    <dbReference type="NCBI Taxonomy" id="2562346"/>
    <lineage>
        <taxon>Viruses</taxon>
        <taxon>Duplodnaviria</taxon>
        <taxon>Heunggongvirae</taxon>
        <taxon>Uroviricota</taxon>
        <taxon>Caudoviricetes</taxon>
        <taxon>Colingsworthviridae</taxon>
        <taxon>Sebastisaurusvirus</taxon>
        <taxon>Sebastisaurusvirus remusloopin</taxon>
    </lineage>
</organism>